<feature type="region of interest" description="Disordered" evidence="1">
    <location>
        <begin position="67"/>
        <end position="124"/>
    </location>
</feature>
<evidence type="ECO:0000256" key="1">
    <source>
        <dbReference type="SAM" id="MobiDB-lite"/>
    </source>
</evidence>
<name>A0A6A6WQ13_9PLEO</name>
<keyword evidence="3" id="KW-1185">Reference proteome</keyword>
<dbReference type="Proteomes" id="UP000799757">
    <property type="component" value="Unassembled WGS sequence"/>
</dbReference>
<evidence type="ECO:0000313" key="2">
    <source>
        <dbReference type="EMBL" id="KAF2786004.1"/>
    </source>
</evidence>
<reference evidence="2" key="1">
    <citation type="journal article" date="2020" name="Stud. Mycol.">
        <title>101 Dothideomycetes genomes: a test case for predicting lifestyles and emergence of pathogens.</title>
        <authorList>
            <person name="Haridas S."/>
            <person name="Albert R."/>
            <person name="Binder M."/>
            <person name="Bloem J."/>
            <person name="Labutti K."/>
            <person name="Salamov A."/>
            <person name="Andreopoulos B."/>
            <person name="Baker S."/>
            <person name="Barry K."/>
            <person name="Bills G."/>
            <person name="Bluhm B."/>
            <person name="Cannon C."/>
            <person name="Castanera R."/>
            <person name="Culley D."/>
            <person name="Daum C."/>
            <person name="Ezra D."/>
            <person name="Gonzalez J."/>
            <person name="Henrissat B."/>
            <person name="Kuo A."/>
            <person name="Liang C."/>
            <person name="Lipzen A."/>
            <person name="Lutzoni F."/>
            <person name="Magnuson J."/>
            <person name="Mondo S."/>
            <person name="Nolan M."/>
            <person name="Ohm R."/>
            <person name="Pangilinan J."/>
            <person name="Park H.-J."/>
            <person name="Ramirez L."/>
            <person name="Alfaro M."/>
            <person name="Sun H."/>
            <person name="Tritt A."/>
            <person name="Yoshinaga Y."/>
            <person name="Zwiers L.-H."/>
            <person name="Turgeon B."/>
            <person name="Goodwin S."/>
            <person name="Spatafora J."/>
            <person name="Crous P."/>
            <person name="Grigoriev I."/>
        </authorList>
    </citation>
    <scope>NUCLEOTIDE SEQUENCE</scope>
    <source>
        <strain evidence="2">CBS 109.77</strain>
    </source>
</reference>
<gene>
    <name evidence="2" type="ORF">K505DRAFT_344182</name>
</gene>
<dbReference type="EMBL" id="MU002581">
    <property type="protein sequence ID" value="KAF2786004.1"/>
    <property type="molecule type" value="Genomic_DNA"/>
</dbReference>
<evidence type="ECO:0000313" key="3">
    <source>
        <dbReference type="Proteomes" id="UP000799757"/>
    </source>
</evidence>
<proteinExistence type="predicted"/>
<organism evidence="2 3">
    <name type="scientific">Melanomma pulvis-pyrius CBS 109.77</name>
    <dbReference type="NCBI Taxonomy" id="1314802"/>
    <lineage>
        <taxon>Eukaryota</taxon>
        <taxon>Fungi</taxon>
        <taxon>Dikarya</taxon>
        <taxon>Ascomycota</taxon>
        <taxon>Pezizomycotina</taxon>
        <taxon>Dothideomycetes</taxon>
        <taxon>Pleosporomycetidae</taxon>
        <taxon>Pleosporales</taxon>
        <taxon>Melanommataceae</taxon>
        <taxon>Melanomma</taxon>
    </lineage>
</organism>
<sequence length="281" mass="30711">MLPHREFSVLPHRELSVLPYRGLNRAGLIEYSTRGDYKKFARVRMRNQLREDVGVNFARMSKSTPQGFNFARMSKSTTQGGRSQLREEEGVNYARMRETRHARNDDSTARNKDDCSPEGAAPDWLLPNAVAEKGKNGNSVNDFTANSKPQVRTVPCHQSCIQPRLGLGSAAASLPSSGSSVRRILVELKEQICADFPRRRVVAGLAAGFIAPTQYRHSLRAPATAPTRRPSSSPSAPTYRRQTTGAGPPAAVSRSVPTESPTHTARLVAALEVLHVAAVAE</sequence>
<feature type="region of interest" description="Disordered" evidence="1">
    <location>
        <begin position="219"/>
        <end position="261"/>
    </location>
</feature>
<accession>A0A6A6WQ13</accession>
<feature type="compositionally biased region" description="Basic and acidic residues" evidence="1">
    <location>
        <begin position="84"/>
        <end position="115"/>
    </location>
</feature>
<dbReference type="AlphaFoldDB" id="A0A6A6WQ13"/>
<protein>
    <submittedName>
        <fullName evidence="2">Uncharacterized protein</fullName>
    </submittedName>
</protein>
<feature type="compositionally biased region" description="Low complexity" evidence="1">
    <location>
        <begin position="220"/>
        <end position="241"/>
    </location>
</feature>